<dbReference type="EMBL" id="KZ989378">
    <property type="protein sequence ID" value="RKP26604.1"/>
    <property type="molecule type" value="Genomic_DNA"/>
</dbReference>
<evidence type="ECO:0000313" key="5">
    <source>
        <dbReference type="Proteomes" id="UP000278143"/>
    </source>
</evidence>
<dbReference type="PANTHER" id="PTHR12048">
    <property type="entry name" value="CCAAT-BINDING FACTOR-RELATED"/>
    <property type="match status" value="1"/>
</dbReference>
<proteinExistence type="inferred from homology"/>
<dbReference type="InterPro" id="IPR018247">
    <property type="entry name" value="EF_Hand_1_Ca_BS"/>
</dbReference>
<name>A0A4P9Z299_9FUNG</name>
<feature type="compositionally biased region" description="Basic and acidic residues" evidence="2">
    <location>
        <begin position="572"/>
        <end position="582"/>
    </location>
</feature>
<evidence type="ECO:0000256" key="1">
    <source>
        <dbReference type="ARBA" id="ARBA00007797"/>
    </source>
</evidence>
<evidence type="ECO:0000313" key="4">
    <source>
        <dbReference type="EMBL" id="RKP26604.1"/>
    </source>
</evidence>
<dbReference type="InterPro" id="IPR005612">
    <property type="entry name" value="CCAAT-binding_factor"/>
</dbReference>
<dbReference type="PANTHER" id="PTHR12048:SF0">
    <property type="entry name" value="CCAAT_ENHANCER-BINDING PROTEIN ZETA"/>
    <property type="match status" value="1"/>
</dbReference>
<reference evidence="5" key="1">
    <citation type="journal article" date="2018" name="Nat. Microbiol.">
        <title>Leveraging single-cell genomics to expand the fungal tree of life.</title>
        <authorList>
            <person name="Ahrendt S.R."/>
            <person name="Quandt C.A."/>
            <person name="Ciobanu D."/>
            <person name="Clum A."/>
            <person name="Salamov A."/>
            <person name="Andreopoulos B."/>
            <person name="Cheng J.F."/>
            <person name="Woyke T."/>
            <person name="Pelin A."/>
            <person name="Henrissat B."/>
            <person name="Reynolds N.K."/>
            <person name="Benny G.L."/>
            <person name="Smith M.E."/>
            <person name="James T.Y."/>
            <person name="Grigoriev I.V."/>
        </authorList>
    </citation>
    <scope>NUCLEOTIDE SEQUENCE [LARGE SCALE GENOMIC DNA]</scope>
    <source>
        <strain evidence="5">Benny S71-1</strain>
    </source>
</reference>
<feature type="compositionally biased region" description="Acidic residues" evidence="2">
    <location>
        <begin position="551"/>
        <end position="571"/>
    </location>
</feature>
<dbReference type="InterPro" id="IPR016024">
    <property type="entry name" value="ARM-type_fold"/>
</dbReference>
<evidence type="ECO:0000256" key="2">
    <source>
        <dbReference type="SAM" id="MobiDB-lite"/>
    </source>
</evidence>
<protein>
    <submittedName>
        <fullName evidence="4">CBF/Mak21 family-domain-containing protein</fullName>
    </submittedName>
</protein>
<keyword evidence="5" id="KW-1185">Reference proteome</keyword>
<dbReference type="Proteomes" id="UP000278143">
    <property type="component" value="Unassembled WGS sequence"/>
</dbReference>
<feature type="compositionally biased region" description="Acidic residues" evidence="2">
    <location>
        <begin position="810"/>
        <end position="845"/>
    </location>
</feature>
<feature type="region of interest" description="Disordered" evidence="2">
    <location>
        <begin position="549"/>
        <end position="597"/>
    </location>
</feature>
<feature type="compositionally biased region" description="Acidic residues" evidence="2">
    <location>
        <begin position="875"/>
        <end position="888"/>
    </location>
</feature>
<feature type="compositionally biased region" description="Polar residues" evidence="2">
    <location>
        <begin position="78"/>
        <end position="87"/>
    </location>
</feature>
<dbReference type="PROSITE" id="PS00018">
    <property type="entry name" value="EF_HAND_1"/>
    <property type="match status" value="1"/>
</dbReference>
<feature type="region of interest" description="Disordered" evidence="2">
    <location>
        <begin position="783"/>
        <end position="928"/>
    </location>
</feature>
<dbReference type="Pfam" id="PF03914">
    <property type="entry name" value="CBF"/>
    <property type="match status" value="1"/>
</dbReference>
<feature type="compositionally biased region" description="Acidic residues" evidence="2">
    <location>
        <begin position="20"/>
        <end position="47"/>
    </location>
</feature>
<accession>A0A4P9Z299</accession>
<feature type="region of interest" description="Disordered" evidence="2">
    <location>
        <begin position="69"/>
        <end position="88"/>
    </location>
</feature>
<feature type="compositionally biased region" description="Basic and acidic residues" evidence="2">
    <location>
        <begin position="800"/>
        <end position="809"/>
    </location>
</feature>
<feature type="compositionally biased region" description="Basic and acidic residues" evidence="2">
    <location>
        <begin position="385"/>
        <end position="395"/>
    </location>
</feature>
<feature type="region of interest" description="Disordered" evidence="2">
    <location>
        <begin position="357"/>
        <end position="395"/>
    </location>
</feature>
<feature type="domain" description="CCAAT-binding factor" evidence="3">
    <location>
        <begin position="449"/>
        <end position="627"/>
    </location>
</feature>
<feature type="compositionally biased region" description="Acidic residues" evidence="2">
    <location>
        <begin position="853"/>
        <end position="868"/>
    </location>
</feature>
<dbReference type="SUPFAM" id="SSF48371">
    <property type="entry name" value="ARM repeat"/>
    <property type="match status" value="1"/>
</dbReference>
<feature type="compositionally biased region" description="Basic and acidic residues" evidence="2">
    <location>
        <begin position="369"/>
        <end position="378"/>
    </location>
</feature>
<dbReference type="InterPro" id="IPR040155">
    <property type="entry name" value="CEBPZ/Mak21-like"/>
</dbReference>
<dbReference type="AlphaFoldDB" id="A0A4P9Z299"/>
<dbReference type="GO" id="GO:0005634">
    <property type="term" value="C:nucleus"/>
    <property type="evidence" value="ECO:0007669"/>
    <property type="project" value="UniProtKB-ARBA"/>
</dbReference>
<feature type="region of interest" description="Disordered" evidence="2">
    <location>
        <begin position="1"/>
        <end position="55"/>
    </location>
</feature>
<evidence type="ECO:0000259" key="3">
    <source>
        <dbReference type="Pfam" id="PF03914"/>
    </source>
</evidence>
<sequence length="928" mass="105246">MLKELGLNNAKKIAQWSTAVEEDEDEEEEALEEEEEGEEEEEEEEPVQEAPTKGNGRNQLLIEANPLWHQIPLPPLGPTSQPSTKLSEAQVASLLAKAQKLVEDDAERYEARPSLGGKDRTFLRTLLKSGTLTDKVSALTLLIQESPVHAVKTFASLLAMCRKKSRKEAVMTIASMKDFLTSSGLPDRKLVYFQDQPIHHPNATPKHLALWWFEDYLKKYYYEFLQVIEELSHDPLMHVKLNMVGYMLDLLSAKPEQEQNLLRLLVNKLGDREKKVASKASHMLLQLFVQHPNMKLVVIRAVEEFLVHSPDPTAQYYAIITLNQVILTRNDTEAANRLVDLYFVYFRKLLKRQQEEQMRAGSAAGGKGGGKEHGDGKAGGKKNRKQLERERKAEESAQARMAVEAKMIAQVLTGVNRAFPFAKVDDEVYANHLDTLYKVAHTGTFNVVVQALKLIYQTSVAKQTVSDRFYRVLYESLLDSRLAGSSKQAMYLNLLYRALNGDPASSRVRAFIKRIGQTAAYQQTPFGCGALFLISELMAEAPGLRTMITQPEDDDQEEHFTDVDDDDEEGKDEANGSMHRETASSSQPASKYDGRKRDPRYTGAEYSCLWELALLAKHYHPSFSHHAQCLLEGERITEQPQLHLHTLSHFLDRFVYRNPKKPSASGGQAMQRGTSIMQPAERDNLSAGMFVWQRQSGVMSDELTVNSEQFLKQTSIKADELFFHKFFQARQAEDERRRAAKNKKRKRTDDDDALSDTEIEAAILGHHVEDEDVDEDVDVDVDADQELDEDDVWSAMQRDMPAELRRDLPGDEGDDLDDEEEAAFAELMQEDDEDEDEDEPIEGSDVELATLWNDEEDSEDDSEDEEADQEHASDEGEQQQEESDADNDDAGKKQASRKKRRKMDLPTFASFDDYAHLIEQGSTEDMDE</sequence>
<comment type="similarity">
    <text evidence="1">Belongs to the CBF/MAK21 family.</text>
</comment>
<feature type="region of interest" description="Disordered" evidence="2">
    <location>
        <begin position="734"/>
        <end position="754"/>
    </location>
</feature>
<gene>
    <name evidence="4" type="ORF">SYNPS1DRAFT_32683</name>
</gene>
<organism evidence="4 5">
    <name type="scientific">Syncephalis pseudoplumigaleata</name>
    <dbReference type="NCBI Taxonomy" id="1712513"/>
    <lineage>
        <taxon>Eukaryota</taxon>
        <taxon>Fungi</taxon>
        <taxon>Fungi incertae sedis</taxon>
        <taxon>Zoopagomycota</taxon>
        <taxon>Zoopagomycotina</taxon>
        <taxon>Zoopagomycetes</taxon>
        <taxon>Zoopagales</taxon>
        <taxon>Piptocephalidaceae</taxon>
        <taxon>Syncephalis</taxon>
    </lineage>
</organism>
<dbReference type="OrthoDB" id="28947at2759"/>
<feature type="compositionally biased region" description="Acidic residues" evidence="2">
    <location>
        <begin position="783"/>
        <end position="792"/>
    </location>
</feature>